<dbReference type="Gene3D" id="3.90.180.10">
    <property type="entry name" value="Medium-chain alcohol dehydrogenases, catalytic domain"/>
    <property type="match status" value="1"/>
</dbReference>
<sequence>MRQIVIPEFGDASVLELREAALPEPGEGQVRVRVASAGVNPIDFKTRSGQGFVANAIRDHLPWVPGFEVAGTIDAVGAGVDGWQKGDPVVGMTGFPRAGGGYAEQTLVRADELCRAPEGLKLEEIGGVPLAALTAWQGLFSHLGLQPGQKLLILGGAGGVGHFAVQFAAQHGAHVVTTGSGANEDFLHQLGADDVVNYEQEDVHDVCYGLDAVLDLVGGEAGKAALSTLGEHGKLVTVPTVTAQAIKDLAAEKGIQAAGYVVEPDTDQLEEILALLNRRDAELHISAAFPLGDAAAAHRRQDDGHVRGKLVLQP</sequence>
<dbReference type="EMBL" id="NSKD01000001">
    <property type="protein sequence ID" value="PAU82290.1"/>
    <property type="molecule type" value="Genomic_DNA"/>
</dbReference>
<dbReference type="Proteomes" id="UP000218896">
    <property type="component" value="Unassembled WGS sequence"/>
</dbReference>
<dbReference type="Pfam" id="PF08240">
    <property type="entry name" value="ADH_N"/>
    <property type="match status" value="1"/>
</dbReference>
<dbReference type="CDD" id="cd05289">
    <property type="entry name" value="MDR_like_2"/>
    <property type="match status" value="1"/>
</dbReference>
<dbReference type="InterPro" id="IPR013154">
    <property type="entry name" value="ADH-like_N"/>
</dbReference>
<dbReference type="PANTHER" id="PTHR11695:SF294">
    <property type="entry name" value="RETICULON-4-INTERACTING PROTEIN 1, MITOCHONDRIAL"/>
    <property type="match status" value="1"/>
</dbReference>
<proteinExistence type="predicted"/>
<dbReference type="Pfam" id="PF13602">
    <property type="entry name" value="ADH_zinc_N_2"/>
    <property type="match status" value="1"/>
</dbReference>
<evidence type="ECO:0000313" key="3">
    <source>
        <dbReference type="Proteomes" id="UP000218896"/>
    </source>
</evidence>
<evidence type="ECO:0000313" key="2">
    <source>
        <dbReference type="EMBL" id="PAU82290.1"/>
    </source>
</evidence>
<dbReference type="AlphaFoldDB" id="A0A2A2FBS3"/>
<dbReference type="InterPro" id="IPR050700">
    <property type="entry name" value="YIM1/Zinc_Alcohol_DH_Fams"/>
</dbReference>
<dbReference type="SMART" id="SM00829">
    <property type="entry name" value="PKS_ER"/>
    <property type="match status" value="1"/>
</dbReference>
<dbReference type="OrthoDB" id="9785812at2"/>
<reference evidence="2 3" key="1">
    <citation type="submission" date="2017-08" db="EMBL/GenBank/DDBJ databases">
        <title>Halovibrio sewagensis sp. nov., isolated from wastewater of high salinity.</title>
        <authorList>
            <person name="Dong X."/>
            <person name="Zhang G."/>
        </authorList>
    </citation>
    <scope>NUCLEOTIDE SEQUENCE [LARGE SCALE GENOMIC DNA]</scope>
    <source>
        <strain evidence="2 3">YL5-2</strain>
    </source>
</reference>
<dbReference type="InterPro" id="IPR036291">
    <property type="entry name" value="NAD(P)-bd_dom_sf"/>
</dbReference>
<dbReference type="GO" id="GO:0016491">
    <property type="term" value="F:oxidoreductase activity"/>
    <property type="evidence" value="ECO:0007669"/>
    <property type="project" value="InterPro"/>
</dbReference>
<dbReference type="Gene3D" id="3.40.50.720">
    <property type="entry name" value="NAD(P)-binding Rossmann-like Domain"/>
    <property type="match status" value="1"/>
</dbReference>
<comment type="caution">
    <text evidence="2">The sequence shown here is derived from an EMBL/GenBank/DDBJ whole genome shotgun (WGS) entry which is preliminary data.</text>
</comment>
<evidence type="ECO:0000259" key="1">
    <source>
        <dbReference type="SMART" id="SM00829"/>
    </source>
</evidence>
<keyword evidence="3" id="KW-1185">Reference proteome</keyword>
<dbReference type="InterPro" id="IPR011032">
    <property type="entry name" value="GroES-like_sf"/>
</dbReference>
<dbReference type="RefSeq" id="WP_095616384.1">
    <property type="nucleotide sequence ID" value="NZ_NSKD01000001.1"/>
</dbReference>
<name>A0A2A2FBS3_9GAMM</name>
<dbReference type="SUPFAM" id="SSF50129">
    <property type="entry name" value="GroES-like"/>
    <property type="match status" value="1"/>
</dbReference>
<feature type="domain" description="Enoyl reductase (ER)" evidence="1">
    <location>
        <begin position="10"/>
        <end position="312"/>
    </location>
</feature>
<dbReference type="InterPro" id="IPR020843">
    <property type="entry name" value="ER"/>
</dbReference>
<dbReference type="PANTHER" id="PTHR11695">
    <property type="entry name" value="ALCOHOL DEHYDROGENASE RELATED"/>
    <property type="match status" value="1"/>
</dbReference>
<protein>
    <submittedName>
        <fullName evidence="2">Alcohol dehydrogenase</fullName>
    </submittedName>
</protein>
<dbReference type="SUPFAM" id="SSF51735">
    <property type="entry name" value="NAD(P)-binding Rossmann-fold domains"/>
    <property type="match status" value="1"/>
</dbReference>
<gene>
    <name evidence="2" type="ORF">CK501_03855</name>
</gene>
<accession>A0A2A2FBS3</accession>
<organism evidence="2 3">
    <name type="scientific">Halovibrio salipaludis</name>
    <dbReference type="NCBI Taxonomy" id="2032626"/>
    <lineage>
        <taxon>Bacteria</taxon>
        <taxon>Pseudomonadati</taxon>
        <taxon>Pseudomonadota</taxon>
        <taxon>Gammaproteobacteria</taxon>
        <taxon>Oceanospirillales</taxon>
        <taxon>Halomonadaceae</taxon>
        <taxon>Halovibrio</taxon>
    </lineage>
</organism>